<dbReference type="RefSeq" id="WP_210218942.1">
    <property type="nucleotide sequence ID" value="NZ_CP072793.1"/>
</dbReference>
<reference evidence="1" key="1">
    <citation type="submission" date="2021-04" db="EMBL/GenBank/DDBJ databases">
        <title>Genomics, taxonomy and metabolism of representatives of sulfur bacteria of the genus Thiothrix: Thiothrix fructosivorans QT, Thiothrix unzii A1T and three new species, Thiothrix subterranea sp. nov., Thiothrix litoralis sp. nov. and 'Candidatus Thiothrix anitrata' sp. nov.</title>
        <authorList>
            <person name="Ravin N.V."/>
            <person name="Smolyakov D."/>
            <person name="Rudenko T.S."/>
            <person name="Mardanov A.V."/>
            <person name="Beletsky A.V."/>
            <person name="Markov N.D."/>
            <person name="Fomenkov A.I."/>
            <person name="Roberts R.J."/>
            <person name="Karnachuk O.V."/>
            <person name="Novikov A."/>
            <person name="Grabovich M.Y."/>
        </authorList>
    </citation>
    <scope>NUCLEOTIDE SEQUENCE</scope>
    <source>
        <strain evidence="1">A1</strain>
    </source>
</reference>
<keyword evidence="2" id="KW-1185">Reference proteome</keyword>
<protein>
    <recommendedName>
        <fullName evidence="3">DUF4238 domain-containing protein</fullName>
    </recommendedName>
</protein>
<dbReference type="EMBL" id="CP072793">
    <property type="protein sequence ID" value="QTR53426.1"/>
    <property type="molecule type" value="Genomic_DNA"/>
</dbReference>
<proteinExistence type="predicted"/>
<sequence>MAGRGQHFIPQHFQKPFVIPDGKDQLWMYRRGSSTAIPVARKDAAKERDFNSPPSLDGLPTLDDLITDYEKRLFPMVDQIRGLKSGQIIPADMIAEIAVHLSIRTAYVRRVFTEIVGKLFSSLTDVLEKPENFMSGNTFPAYVIPPKIEELLIEKIEEMAWYKSVGISSSTLARIGYFHLRERKEEVSKKVPDILGLLRDSPLADPRNLIAGSHNKILSQEFAPKARVEELSKLDWFVVAHNQASAILPDCVCFGVDSNGDAKPFLLLEKDKIEIVVLPLSPSTLAVGRHGNYSEFDPAKYNQLAARMSFDFFLTNEKKPELLEFLSGATGNVRHDLHTLVKGALSENQWGLFVDDQPDSNRETTSFFEKIQPKEDDEYNSLNLSFIGCADQERANLIGRHVCYIIAQFLSPTVASFLDGVTFAADYEDALNNCSRGFEPSRKLQSYQGDDGVGVAMPILVVRDGNYKVRIIARCYIGDLFLSENEDDYKLALAAITHALANAEFLYIQHERFPDQILKSISDPIEGFLQFYSGGVFATYYITRVAGHPLETVVEQEAKLTKKIALFFQEVIEKRRAYRTDENLDEFFSFAVSKACDLLNCFAKLFASRRSIEDEPPRTEAFVKILVRHDLIDWASLFERDLDDFYEGLPIWSDYKKLFFINRHLERLLFMFGILVELQNGGQIYIHVPLGNDANYLNNLIQNLQS</sequence>
<gene>
    <name evidence="1" type="ORF">J9260_17255</name>
</gene>
<dbReference type="Proteomes" id="UP000672009">
    <property type="component" value="Chromosome"/>
</dbReference>
<dbReference type="KEGG" id="tun:J9260_17255"/>
<name>A0A975F8L4_9GAMM</name>
<organism evidence="1 2">
    <name type="scientific">Thiothrix unzii</name>
    <dbReference type="NCBI Taxonomy" id="111769"/>
    <lineage>
        <taxon>Bacteria</taxon>
        <taxon>Pseudomonadati</taxon>
        <taxon>Pseudomonadota</taxon>
        <taxon>Gammaproteobacteria</taxon>
        <taxon>Thiotrichales</taxon>
        <taxon>Thiotrichaceae</taxon>
        <taxon>Thiothrix</taxon>
    </lineage>
</organism>
<dbReference type="AlphaFoldDB" id="A0A975F8L4"/>
<accession>A0A975F8L4</accession>
<evidence type="ECO:0000313" key="1">
    <source>
        <dbReference type="EMBL" id="QTR53426.1"/>
    </source>
</evidence>
<evidence type="ECO:0000313" key="2">
    <source>
        <dbReference type="Proteomes" id="UP000672009"/>
    </source>
</evidence>
<evidence type="ECO:0008006" key="3">
    <source>
        <dbReference type="Google" id="ProtNLM"/>
    </source>
</evidence>